<evidence type="ECO:0000313" key="2">
    <source>
        <dbReference type="Proteomes" id="UP001055879"/>
    </source>
</evidence>
<keyword evidence="2" id="KW-1185">Reference proteome</keyword>
<evidence type="ECO:0000313" key="1">
    <source>
        <dbReference type="EMBL" id="KAI3771495.1"/>
    </source>
</evidence>
<gene>
    <name evidence="1" type="ORF">L6452_02660</name>
</gene>
<comment type="caution">
    <text evidence="1">The sequence shown here is derived from an EMBL/GenBank/DDBJ whole genome shotgun (WGS) entry which is preliminary data.</text>
</comment>
<protein>
    <submittedName>
        <fullName evidence="1">Uncharacterized protein</fullName>
    </submittedName>
</protein>
<name>A0ACB9FK29_ARCLA</name>
<dbReference type="EMBL" id="CM042047">
    <property type="protein sequence ID" value="KAI3771495.1"/>
    <property type="molecule type" value="Genomic_DNA"/>
</dbReference>
<accession>A0ACB9FK29</accession>
<sequence length="196" mass="23034">MVLWEVTLGTAYFLGLKRTYKLALRIQRRLVAPKYPKIRQFLHRKTRSIFDMAIKVHREVQQRDIEVGRNLGNWILRWLDKMKPGAQIRPAKPTQSNNNSAVNKQLPDSYQKPPQSYGTSYKRNGDRESNRHLFTSTKSWHAAYPTISMMMKPAEPVGTNTHYRRFISGLDTFELKSTRFGFNGVIRNDIMQWMMK</sequence>
<dbReference type="Proteomes" id="UP001055879">
    <property type="component" value="Linkage Group LG01"/>
</dbReference>
<proteinExistence type="predicted"/>
<reference evidence="1 2" key="2">
    <citation type="journal article" date="2022" name="Mol. Ecol. Resour.">
        <title>The genomes of chicory, endive, great burdock and yacon provide insights into Asteraceae paleo-polyploidization history and plant inulin production.</title>
        <authorList>
            <person name="Fan W."/>
            <person name="Wang S."/>
            <person name="Wang H."/>
            <person name="Wang A."/>
            <person name="Jiang F."/>
            <person name="Liu H."/>
            <person name="Zhao H."/>
            <person name="Xu D."/>
            <person name="Zhang Y."/>
        </authorList>
    </citation>
    <scope>NUCLEOTIDE SEQUENCE [LARGE SCALE GENOMIC DNA]</scope>
    <source>
        <strain evidence="2">cv. Niubang</strain>
    </source>
</reference>
<organism evidence="1 2">
    <name type="scientific">Arctium lappa</name>
    <name type="common">Greater burdock</name>
    <name type="synonym">Lappa major</name>
    <dbReference type="NCBI Taxonomy" id="4217"/>
    <lineage>
        <taxon>Eukaryota</taxon>
        <taxon>Viridiplantae</taxon>
        <taxon>Streptophyta</taxon>
        <taxon>Embryophyta</taxon>
        <taxon>Tracheophyta</taxon>
        <taxon>Spermatophyta</taxon>
        <taxon>Magnoliopsida</taxon>
        <taxon>eudicotyledons</taxon>
        <taxon>Gunneridae</taxon>
        <taxon>Pentapetalae</taxon>
        <taxon>asterids</taxon>
        <taxon>campanulids</taxon>
        <taxon>Asterales</taxon>
        <taxon>Asteraceae</taxon>
        <taxon>Carduoideae</taxon>
        <taxon>Cardueae</taxon>
        <taxon>Arctiinae</taxon>
        <taxon>Arctium</taxon>
    </lineage>
</organism>
<reference evidence="2" key="1">
    <citation type="journal article" date="2022" name="Mol. Ecol. Resour.">
        <title>The genomes of chicory, endive, great burdock and yacon provide insights into Asteraceae palaeo-polyploidization history and plant inulin production.</title>
        <authorList>
            <person name="Fan W."/>
            <person name="Wang S."/>
            <person name="Wang H."/>
            <person name="Wang A."/>
            <person name="Jiang F."/>
            <person name="Liu H."/>
            <person name="Zhao H."/>
            <person name="Xu D."/>
            <person name="Zhang Y."/>
        </authorList>
    </citation>
    <scope>NUCLEOTIDE SEQUENCE [LARGE SCALE GENOMIC DNA]</scope>
    <source>
        <strain evidence="2">cv. Niubang</strain>
    </source>
</reference>